<keyword evidence="1" id="KW-0456">Lyase</keyword>
<dbReference type="SUPFAM" id="SSF53697">
    <property type="entry name" value="SIS domain"/>
    <property type="match status" value="1"/>
</dbReference>
<dbReference type="NCBIfam" id="NF009222">
    <property type="entry name" value="PRK12570.1"/>
    <property type="match status" value="1"/>
</dbReference>
<protein>
    <submittedName>
        <fullName evidence="4">N-acetylmuramic acid 6-phosphate etherase</fullName>
    </submittedName>
</protein>
<dbReference type="InterPro" id="IPR005486">
    <property type="entry name" value="Glucokinase_regulatory_CS"/>
</dbReference>
<dbReference type="NCBIfam" id="NF003915">
    <property type="entry name" value="PRK05441.1"/>
    <property type="match status" value="1"/>
</dbReference>
<dbReference type="InterPro" id="IPR005488">
    <property type="entry name" value="Etherase_MurQ"/>
</dbReference>
<reference evidence="4 5" key="2">
    <citation type="submission" date="2019-09" db="EMBL/GenBank/DDBJ databases">
        <authorList>
            <person name="Jin C."/>
        </authorList>
    </citation>
    <scope>NUCLEOTIDE SEQUENCE [LARGE SCALE GENOMIC DNA]</scope>
    <source>
        <strain evidence="4 5">BN140002</strain>
    </source>
</reference>
<evidence type="ECO:0000313" key="5">
    <source>
        <dbReference type="Proteomes" id="UP000323142"/>
    </source>
</evidence>
<keyword evidence="5" id="KW-1185">Reference proteome</keyword>
<evidence type="ECO:0000256" key="1">
    <source>
        <dbReference type="ARBA" id="ARBA00023239"/>
    </source>
</evidence>
<organism evidence="4 5">
    <name type="scientific">Salinarimonas soli</name>
    <dbReference type="NCBI Taxonomy" id="1638099"/>
    <lineage>
        <taxon>Bacteria</taxon>
        <taxon>Pseudomonadati</taxon>
        <taxon>Pseudomonadota</taxon>
        <taxon>Alphaproteobacteria</taxon>
        <taxon>Hyphomicrobiales</taxon>
        <taxon>Salinarimonadaceae</taxon>
        <taxon>Salinarimonas</taxon>
    </lineage>
</organism>
<dbReference type="EMBL" id="VUOA01000022">
    <property type="protein sequence ID" value="KAA2236864.1"/>
    <property type="molecule type" value="Genomic_DNA"/>
</dbReference>
<dbReference type="GO" id="GO:0046348">
    <property type="term" value="P:amino sugar catabolic process"/>
    <property type="evidence" value="ECO:0007669"/>
    <property type="project" value="InterPro"/>
</dbReference>
<evidence type="ECO:0000256" key="2">
    <source>
        <dbReference type="ARBA" id="ARBA00023277"/>
    </source>
</evidence>
<dbReference type="Gene3D" id="1.10.8.1080">
    <property type="match status" value="1"/>
</dbReference>
<dbReference type="GO" id="GO:0016803">
    <property type="term" value="F:ether hydrolase activity"/>
    <property type="evidence" value="ECO:0007669"/>
    <property type="project" value="TreeGrafter"/>
</dbReference>
<proteinExistence type="predicted"/>
<evidence type="ECO:0000313" key="4">
    <source>
        <dbReference type="EMBL" id="KAA2236864.1"/>
    </source>
</evidence>
<dbReference type="PROSITE" id="PS01272">
    <property type="entry name" value="GCKR"/>
    <property type="match status" value="1"/>
</dbReference>
<dbReference type="PANTHER" id="PTHR10088:SF4">
    <property type="entry name" value="GLUCOKINASE REGULATORY PROTEIN"/>
    <property type="match status" value="1"/>
</dbReference>
<reference evidence="4 5" key="1">
    <citation type="submission" date="2019-09" db="EMBL/GenBank/DDBJ databases">
        <title>Salinarimonas rosea gen. nov., sp. nov., a new member of the a-2 subgroup of the Proteobacteria.</title>
        <authorList>
            <person name="Liu J."/>
        </authorList>
    </citation>
    <scope>NUCLEOTIDE SEQUENCE [LARGE SCALE GENOMIC DNA]</scope>
    <source>
        <strain evidence="4 5">BN140002</strain>
    </source>
</reference>
<dbReference type="OrthoDB" id="9813395at2"/>
<dbReference type="PANTHER" id="PTHR10088">
    <property type="entry name" value="GLUCOKINASE REGULATORY PROTEIN"/>
    <property type="match status" value="1"/>
</dbReference>
<dbReference type="InterPro" id="IPR046348">
    <property type="entry name" value="SIS_dom_sf"/>
</dbReference>
<comment type="caution">
    <text evidence="4">The sequence shown here is derived from an EMBL/GenBank/DDBJ whole genome shotgun (WGS) entry which is preliminary data.</text>
</comment>
<keyword evidence="2" id="KW-0119">Carbohydrate metabolism</keyword>
<dbReference type="RefSeq" id="WP_149818085.1">
    <property type="nucleotide sequence ID" value="NZ_VUOA01000022.1"/>
</dbReference>
<accession>A0A5B2VD00</accession>
<dbReference type="CDD" id="cd05007">
    <property type="entry name" value="SIS_Etherase"/>
    <property type="match status" value="1"/>
</dbReference>
<gene>
    <name evidence="4" type="ORF">F0L46_12800</name>
</gene>
<dbReference type="Pfam" id="PF22645">
    <property type="entry name" value="GKRP_SIS_N"/>
    <property type="match status" value="1"/>
</dbReference>
<dbReference type="Proteomes" id="UP000323142">
    <property type="component" value="Unassembled WGS sequence"/>
</dbReference>
<dbReference type="GO" id="GO:0097367">
    <property type="term" value="F:carbohydrate derivative binding"/>
    <property type="evidence" value="ECO:0007669"/>
    <property type="project" value="InterPro"/>
</dbReference>
<dbReference type="Gene3D" id="3.40.50.10490">
    <property type="entry name" value="Glucose-6-phosphate isomerase like protein, domain 1"/>
    <property type="match status" value="1"/>
</dbReference>
<dbReference type="PROSITE" id="PS51464">
    <property type="entry name" value="SIS"/>
    <property type="match status" value="1"/>
</dbReference>
<name>A0A5B2VD00_9HYPH</name>
<evidence type="ECO:0000259" key="3">
    <source>
        <dbReference type="PROSITE" id="PS51464"/>
    </source>
</evidence>
<dbReference type="AlphaFoldDB" id="A0A5B2VD00"/>
<sequence length="294" mass="30187">MTTESVSPRFAGIDAWPPADILDALVEGQLAAVAAVRAARPALEAAALAVEARMRRGGRLVYAGAGTSGRLAVQDGAELTPTFGWPPERLVFLLAGGERALLHPVERAEDQAEDGAGEARAAGLSPDDAVVAVAASGSTPYTLGILREARRVGALGIGIANNPGTPLLSEADHGILLDTGAESIAGSTRMKAGTAQKVALNLLSSLVMIRLGRVHDGLMVDVQAVNAKLERRSIAMLTHLTGCTPDAAGDALERAGGHVKLAVLLVEGASPERARDALEQAGGRLRDALAMLKG</sequence>
<dbReference type="InterPro" id="IPR001347">
    <property type="entry name" value="SIS_dom"/>
</dbReference>
<dbReference type="GO" id="GO:0009254">
    <property type="term" value="P:peptidoglycan turnover"/>
    <property type="evidence" value="ECO:0007669"/>
    <property type="project" value="TreeGrafter"/>
</dbReference>
<dbReference type="InterPro" id="IPR040190">
    <property type="entry name" value="MURQ/GCKR"/>
</dbReference>
<feature type="domain" description="SIS" evidence="3">
    <location>
        <begin position="50"/>
        <end position="213"/>
    </location>
</feature>
<dbReference type="GO" id="GO:0016835">
    <property type="term" value="F:carbon-oxygen lyase activity"/>
    <property type="evidence" value="ECO:0007669"/>
    <property type="project" value="InterPro"/>
</dbReference>